<sequence length="233" mass="27062">KGVPPETRRALENGNTEFLRELHGGARLYPDTDTEVIFNLEEEINKIRENLPEYPWITIKQYSKRYKTEERLIKDLIFTGRLNLFDDLIELYPDNPSLVFTTLLETTTALRRDGKNMENITDNDYLEIFGLLKKKEISKEAIEEVMSLKADFPELSIDQIKKKLKIESISLEHLKKLINEIIDDNSKLIKEKEMRAKGPLMGEVMKKARGKIDGAIISKELEIAIEEKLKELK</sequence>
<dbReference type="PANTHER" id="PTHR11659:SF2">
    <property type="entry name" value="GLUTAMYL-TRNA(GLN) AMIDOTRANSFERASE SUBUNIT E"/>
    <property type="match status" value="1"/>
</dbReference>
<name>X1BEB5_9ZZZZ</name>
<dbReference type="GO" id="GO:0006412">
    <property type="term" value="P:translation"/>
    <property type="evidence" value="ECO:0007669"/>
    <property type="project" value="UniProtKB-KW"/>
</dbReference>
<dbReference type="InterPro" id="IPR023168">
    <property type="entry name" value="GatB_Yqey_C_2"/>
</dbReference>
<dbReference type="GO" id="GO:0005524">
    <property type="term" value="F:ATP binding"/>
    <property type="evidence" value="ECO:0007669"/>
    <property type="project" value="UniProtKB-KW"/>
</dbReference>
<evidence type="ECO:0000256" key="2">
    <source>
        <dbReference type="ARBA" id="ARBA00022741"/>
    </source>
</evidence>
<accession>X1BEB5</accession>
<evidence type="ECO:0000259" key="5">
    <source>
        <dbReference type="SMART" id="SM00845"/>
    </source>
</evidence>
<dbReference type="InterPro" id="IPR042114">
    <property type="entry name" value="GatB_C_1"/>
</dbReference>
<dbReference type="InterPro" id="IPR017959">
    <property type="entry name" value="Asn/Gln-tRNA_amidoTrfase_suB/E"/>
</dbReference>
<protein>
    <recommendedName>
        <fullName evidence="5">Asn/Gln amidotransferase domain-containing protein</fullName>
    </recommendedName>
</protein>
<feature type="domain" description="Asn/Gln amidotransferase" evidence="5">
    <location>
        <begin position="83"/>
        <end position="225"/>
    </location>
</feature>
<comment type="caution">
    <text evidence="6">The sequence shown here is derived from an EMBL/GenBank/DDBJ whole genome shotgun (WGS) entry which is preliminary data.</text>
</comment>
<evidence type="ECO:0000256" key="3">
    <source>
        <dbReference type="ARBA" id="ARBA00022840"/>
    </source>
</evidence>
<keyword evidence="3" id="KW-0067">ATP-binding</keyword>
<dbReference type="InterPro" id="IPR018027">
    <property type="entry name" value="Asn/Gln_amidotransferase"/>
</dbReference>
<evidence type="ECO:0000313" key="6">
    <source>
        <dbReference type="EMBL" id="GAG93365.1"/>
    </source>
</evidence>
<dbReference type="GO" id="GO:0070681">
    <property type="term" value="P:glutaminyl-tRNAGln biosynthesis via transamidation"/>
    <property type="evidence" value="ECO:0007669"/>
    <property type="project" value="TreeGrafter"/>
</dbReference>
<keyword evidence="2" id="KW-0547">Nucleotide-binding</keyword>
<dbReference type="Pfam" id="PF02637">
    <property type="entry name" value="GatB_Yqey"/>
    <property type="match status" value="1"/>
</dbReference>
<dbReference type="SMART" id="SM00845">
    <property type="entry name" value="GatB_Yqey"/>
    <property type="match status" value="1"/>
</dbReference>
<keyword evidence="4" id="KW-0648">Protein biosynthesis</keyword>
<dbReference type="SUPFAM" id="SSF89095">
    <property type="entry name" value="GatB/YqeY motif"/>
    <property type="match status" value="1"/>
</dbReference>
<organism evidence="6">
    <name type="scientific">marine sediment metagenome</name>
    <dbReference type="NCBI Taxonomy" id="412755"/>
    <lineage>
        <taxon>unclassified sequences</taxon>
        <taxon>metagenomes</taxon>
        <taxon>ecological metagenomes</taxon>
    </lineage>
</organism>
<dbReference type="AlphaFoldDB" id="X1BEB5"/>
<gene>
    <name evidence="6" type="ORF">S01H4_46729</name>
</gene>
<dbReference type="InterPro" id="IPR003789">
    <property type="entry name" value="Asn/Gln_tRNA_amidoTrase-B-like"/>
</dbReference>
<evidence type="ECO:0000256" key="4">
    <source>
        <dbReference type="ARBA" id="ARBA00022917"/>
    </source>
</evidence>
<dbReference type="Gene3D" id="1.10.10.410">
    <property type="match status" value="1"/>
</dbReference>
<feature type="non-terminal residue" evidence="6">
    <location>
        <position position="1"/>
    </location>
</feature>
<reference evidence="6" key="1">
    <citation type="journal article" date="2014" name="Front. Microbiol.">
        <title>High frequency of phylogenetically diverse reductive dehalogenase-homologous genes in deep subseafloor sedimentary metagenomes.</title>
        <authorList>
            <person name="Kawai M."/>
            <person name="Futagami T."/>
            <person name="Toyoda A."/>
            <person name="Takaki Y."/>
            <person name="Nishi S."/>
            <person name="Hori S."/>
            <person name="Arai W."/>
            <person name="Tsubouchi T."/>
            <person name="Morono Y."/>
            <person name="Uchiyama I."/>
            <person name="Ito T."/>
            <person name="Fujiyama A."/>
            <person name="Inagaki F."/>
            <person name="Takami H."/>
        </authorList>
    </citation>
    <scope>NUCLEOTIDE SEQUENCE</scope>
    <source>
        <strain evidence="6">Expedition CK06-06</strain>
    </source>
</reference>
<dbReference type="GO" id="GO:0050567">
    <property type="term" value="F:glutaminyl-tRNA synthase (glutamine-hydrolyzing) activity"/>
    <property type="evidence" value="ECO:0007669"/>
    <property type="project" value="TreeGrafter"/>
</dbReference>
<dbReference type="PANTHER" id="PTHR11659">
    <property type="entry name" value="GLUTAMYL-TRNA GLN AMIDOTRANSFERASE SUBUNIT B MITOCHONDRIAL AND PROKARYOTIC PET112-RELATED"/>
    <property type="match status" value="1"/>
</dbReference>
<proteinExistence type="predicted"/>
<evidence type="ECO:0000256" key="1">
    <source>
        <dbReference type="ARBA" id="ARBA00022598"/>
    </source>
</evidence>
<keyword evidence="1" id="KW-0436">Ligase</keyword>
<dbReference type="EMBL" id="BART01026147">
    <property type="protein sequence ID" value="GAG93365.1"/>
    <property type="molecule type" value="Genomic_DNA"/>
</dbReference>
<dbReference type="Gene3D" id="1.10.150.380">
    <property type="entry name" value="GatB domain, N-terminal subdomain"/>
    <property type="match status" value="1"/>
</dbReference>